<proteinExistence type="predicted"/>
<name>A0A8B6DMZ4_MYTGA</name>
<comment type="caution">
    <text evidence="2">The sequence shown here is derived from an EMBL/GenBank/DDBJ whole genome shotgun (WGS) entry which is preliminary data.</text>
</comment>
<dbReference type="Proteomes" id="UP000596742">
    <property type="component" value="Unassembled WGS sequence"/>
</dbReference>
<protein>
    <submittedName>
        <fullName evidence="2">Uncharacterized protein</fullName>
    </submittedName>
</protein>
<sequence>MEYVRGQLLQKQLLTTDRPHTSASSIENGTDDTTNGLCPWSSVKDTKNNCLKRTDRIHRHRAYYTTLLKAVFGMNSDTKKILLLRESSQQQVQSMPSENINNMEDSNHHHVQFAKKTEFIPVTIIEDHKKVHGEDEHNHKHEHELEKERINTDHNVELDIKQQVKQDCSCRHSDDSDSEQYHSRPRSILKHKPNCVVIVHQD</sequence>
<organism evidence="2 3">
    <name type="scientific">Mytilus galloprovincialis</name>
    <name type="common">Mediterranean mussel</name>
    <dbReference type="NCBI Taxonomy" id="29158"/>
    <lineage>
        <taxon>Eukaryota</taxon>
        <taxon>Metazoa</taxon>
        <taxon>Spiralia</taxon>
        <taxon>Lophotrochozoa</taxon>
        <taxon>Mollusca</taxon>
        <taxon>Bivalvia</taxon>
        <taxon>Autobranchia</taxon>
        <taxon>Pteriomorphia</taxon>
        <taxon>Mytilida</taxon>
        <taxon>Mytiloidea</taxon>
        <taxon>Mytilidae</taxon>
        <taxon>Mytilinae</taxon>
        <taxon>Mytilus</taxon>
    </lineage>
</organism>
<feature type="region of interest" description="Disordered" evidence="1">
    <location>
        <begin position="131"/>
        <end position="153"/>
    </location>
</feature>
<accession>A0A8B6DMZ4</accession>
<keyword evidence="3" id="KW-1185">Reference proteome</keyword>
<evidence type="ECO:0000313" key="3">
    <source>
        <dbReference type="Proteomes" id="UP000596742"/>
    </source>
</evidence>
<dbReference type="EMBL" id="UYJE01003664">
    <property type="protein sequence ID" value="VDI21209.1"/>
    <property type="molecule type" value="Genomic_DNA"/>
</dbReference>
<gene>
    <name evidence="2" type="ORF">MGAL_10B054303</name>
</gene>
<evidence type="ECO:0000313" key="2">
    <source>
        <dbReference type="EMBL" id="VDI21209.1"/>
    </source>
</evidence>
<evidence type="ECO:0000256" key="1">
    <source>
        <dbReference type="SAM" id="MobiDB-lite"/>
    </source>
</evidence>
<reference evidence="2" key="1">
    <citation type="submission" date="2018-11" db="EMBL/GenBank/DDBJ databases">
        <authorList>
            <person name="Alioto T."/>
            <person name="Alioto T."/>
        </authorList>
    </citation>
    <scope>NUCLEOTIDE SEQUENCE</scope>
</reference>
<dbReference type="AlphaFoldDB" id="A0A8B6DMZ4"/>